<name>A0AA88Y8E0_PINIB</name>
<dbReference type="EMBL" id="VSWD01000006">
    <property type="protein sequence ID" value="KAK3099812.1"/>
    <property type="molecule type" value="Genomic_DNA"/>
</dbReference>
<accession>A0AA88Y8E0</accession>
<dbReference type="CDD" id="cd10229">
    <property type="entry name" value="ASKHA_NBD_HSP70_HSPA12"/>
    <property type="match status" value="1"/>
</dbReference>
<gene>
    <name evidence="1" type="ORF">FSP39_010132</name>
</gene>
<reference evidence="1" key="1">
    <citation type="submission" date="2019-08" db="EMBL/GenBank/DDBJ databases">
        <title>The improved chromosome-level genome for the pearl oyster Pinctada fucata martensii using PacBio sequencing and Hi-C.</title>
        <authorList>
            <person name="Zheng Z."/>
        </authorList>
    </citation>
    <scope>NUCLEOTIDE SEQUENCE</scope>
    <source>
        <strain evidence="1">ZZ-2019</strain>
        <tissue evidence="1">Adductor muscle</tissue>
    </source>
</reference>
<dbReference type="InterPro" id="IPR043129">
    <property type="entry name" value="ATPase_NBD"/>
</dbReference>
<sequence>MSGEAIPQEDYLYVAAIDFGTTFSGYAFAMRHDFLEDKTNIKTTVWNAPSGGITSLKTPTTLLLNPDKSFNSFGYDAEANYTTLSEEDAHERYYYFRRFKMSLFDREKRLTRETLLKEMTGTKEIPAIEVFTHCIRYLKDHLLNRLETGSGAKVYSGDIQWVLTVPAIWDDPAKQFMREAAEQADIFGGQLKIALEPEAASVFCQVLPIDKLEGTGSKGLRCFSPGSRYLVLDAGGGTIDITVHEVQPNGSLKELDRASGGAWGGIYVDRMFKEMLEDIVGKIGWKSFH</sequence>
<proteinExistence type="predicted"/>
<dbReference type="Gene3D" id="3.30.420.40">
    <property type="match status" value="1"/>
</dbReference>
<dbReference type="Proteomes" id="UP001186944">
    <property type="component" value="Unassembled WGS sequence"/>
</dbReference>
<evidence type="ECO:0000313" key="1">
    <source>
        <dbReference type="EMBL" id="KAK3099812.1"/>
    </source>
</evidence>
<dbReference type="PANTHER" id="PTHR14187:SF46">
    <property type="entry name" value="HEAT SHOCK 70 KDA PROTEIN 12A"/>
    <property type="match status" value="1"/>
</dbReference>
<dbReference type="SUPFAM" id="SSF53067">
    <property type="entry name" value="Actin-like ATPase domain"/>
    <property type="match status" value="2"/>
</dbReference>
<organism evidence="1 2">
    <name type="scientific">Pinctada imbricata</name>
    <name type="common">Atlantic pearl-oyster</name>
    <name type="synonym">Pinctada martensii</name>
    <dbReference type="NCBI Taxonomy" id="66713"/>
    <lineage>
        <taxon>Eukaryota</taxon>
        <taxon>Metazoa</taxon>
        <taxon>Spiralia</taxon>
        <taxon>Lophotrochozoa</taxon>
        <taxon>Mollusca</taxon>
        <taxon>Bivalvia</taxon>
        <taxon>Autobranchia</taxon>
        <taxon>Pteriomorphia</taxon>
        <taxon>Pterioida</taxon>
        <taxon>Pterioidea</taxon>
        <taxon>Pteriidae</taxon>
        <taxon>Pinctada</taxon>
    </lineage>
</organism>
<protein>
    <recommendedName>
        <fullName evidence="3">Heat shock 70 kDa protein 12B</fullName>
    </recommendedName>
</protein>
<dbReference type="PANTHER" id="PTHR14187">
    <property type="entry name" value="ALPHA KINASE/ELONGATION FACTOR 2 KINASE"/>
    <property type="match status" value="1"/>
</dbReference>
<comment type="caution">
    <text evidence="1">The sequence shown here is derived from an EMBL/GenBank/DDBJ whole genome shotgun (WGS) entry which is preliminary data.</text>
</comment>
<keyword evidence="2" id="KW-1185">Reference proteome</keyword>
<evidence type="ECO:0000313" key="2">
    <source>
        <dbReference type="Proteomes" id="UP001186944"/>
    </source>
</evidence>
<dbReference type="AlphaFoldDB" id="A0AA88Y8E0"/>
<evidence type="ECO:0008006" key="3">
    <source>
        <dbReference type="Google" id="ProtNLM"/>
    </source>
</evidence>